<accession>A0A7Y7QGY0</accession>
<dbReference type="Proteomes" id="UP000542889">
    <property type="component" value="Unassembled WGS sequence"/>
</dbReference>
<name>A0A7Y7QGY0_LACRH</name>
<reference evidence="1 2" key="1">
    <citation type="submission" date="2020-06" db="EMBL/GenBank/DDBJ databases">
        <title>Lactobacillus rhamnosus QC,genome.</title>
        <authorList>
            <person name="Yi H."/>
            <person name="Jin M."/>
        </authorList>
    </citation>
    <scope>NUCLEOTIDE SEQUENCE [LARGE SCALE GENOMIC DNA]</scope>
    <source>
        <strain evidence="1 2">QC</strain>
    </source>
</reference>
<evidence type="ECO:0000313" key="2">
    <source>
        <dbReference type="Proteomes" id="UP000542889"/>
    </source>
</evidence>
<gene>
    <name evidence="1" type="ORF">HWN39_10510</name>
</gene>
<proteinExistence type="predicted"/>
<protein>
    <submittedName>
        <fullName evidence="1">XRE family transcriptional regulator</fullName>
    </submittedName>
</protein>
<dbReference type="RefSeq" id="WP_176818353.1">
    <property type="nucleotide sequence ID" value="NZ_JABXWP010000016.1"/>
</dbReference>
<evidence type="ECO:0000313" key="1">
    <source>
        <dbReference type="EMBL" id="NVO88910.1"/>
    </source>
</evidence>
<organism evidence="1 2">
    <name type="scientific">Lacticaseibacillus rhamnosus</name>
    <name type="common">Lactobacillus rhamnosus</name>
    <dbReference type="NCBI Taxonomy" id="47715"/>
    <lineage>
        <taxon>Bacteria</taxon>
        <taxon>Bacillati</taxon>
        <taxon>Bacillota</taxon>
        <taxon>Bacilli</taxon>
        <taxon>Lactobacillales</taxon>
        <taxon>Lactobacillaceae</taxon>
        <taxon>Lacticaseibacillus</taxon>
    </lineage>
</organism>
<comment type="caution">
    <text evidence="1">The sequence shown here is derived from an EMBL/GenBank/DDBJ whole genome shotgun (WGS) entry which is preliminary data.</text>
</comment>
<dbReference type="EMBL" id="JABXWP010000016">
    <property type="protein sequence ID" value="NVO88910.1"/>
    <property type="molecule type" value="Genomic_DNA"/>
</dbReference>
<sequence length="70" mass="7889">MTISQFERIKLQLDRNRAAGIRPASQKDVADFLGVSPVYARDILRGERLGSKGREYLHKALNYIGVKEGD</sequence>
<dbReference type="AlphaFoldDB" id="A0A7Y7QGY0"/>